<dbReference type="AlphaFoldDB" id="A0A5A8C7Q9"/>
<dbReference type="EMBL" id="VLTN01000050">
    <property type="protein sequence ID" value="KAA0148687.1"/>
    <property type="molecule type" value="Genomic_DNA"/>
</dbReference>
<dbReference type="Gene3D" id="2.160.20.10">
    <property type="entry name" value="Single-stranded right-handed beta-helix, Pectin lyase-like"/>
    <property type="match status" value="2"/>
</dbReference>
<organism evidence="1 2">
    <name type="scientific">Cafeteria roenbergensis</name>
    <name type="common">Marine flagellate</name>
    <dbReference type="NCBI Taxonomy" id="33653"/>
    <lineage>
        <taxon>Eukaryota</taxon>
        <taxon>Sar</taxon>
        <taxon>Stramenopiles</taxon>
        <taxon>Bigyra</taxon>
        <taxon>Opalozoa</taxon>
        <taxon>Bicosoecida</taxon>
        <taxon>Cafeteriaceae</taxon>
        <taxon>Cafeteria</taxon>
    </lineage>
</organism>
<dbReference type="InterPro" id="IPR011050">
    <property type="entry name" value="Pectin_lyase_fold/virulence"/>
</dbReference>
<dbReference type="Proteomes" id="UP000323011">
    <property type="component" value="Unassembled WGS sequence"/>
</dbReference>
<reference evidence="1 2" key="1">
    <citation type="submission" date="2019-07" db="EMBL/GenBank/DDBJ databases">
        <title>Genomes of Cafeteria roenbergensis.</title>
        <authorList>
            <person name="Fischer M.G."/>
            <person name="Hackl T."/>
            <person name="Roman M."/>
        </authorList>
    </citation>
    <scope>NUCLEOTIDE SEQUENCE [LARGE SCALE GENOMIC DNA]</scope>
    <source>
        <strain evidence="1 2">BVI</strain>
    </source>
</reference>
<evidence type="ECO:0000313" key="2">
    <source>
        <dbReference type="Proteomes" id="UP000323011"/>
    </source>
</evidence>
<gene>
    <name evidence="1" type="ORF">FNF29_06471</name>
</gene>
<dbReference type="SUPFAM" id="SSF51126">
    <property type="entry name" value="Pectin lyase-like"/>
    <property type="match status" value="1"/>
</dbReference>
<accession>A0A5A8C7Q9</accession>
<sequence>MHPPAPRLGAALANPVGIDPEVFCGINDLAYKWSIRALPERAPLVESFDSLRLGSECNRSRPSAGAAPRSLASRLPTHGRDYVFGPGALGAATAYYVDFSTGDDEGPGTAARPFQTAYRALGACRAFKAEQADSVAPCQIVLRGGTQPFSRPLDLNAGDSGLTIAAFPGEQPEVSLGVELAGLQWEQAPGMTGFSAPKPGVNGVDGLASADPSGNITASVPGVTLLGRTGNTSGCQALCEKLPLCTSWTWHDAQQGAFALACLAHTDGVWQPTRQSGHTSGQRLNVWRADVSRFRLQPFAQLWRGKDGGFRRQSRARFPSANPEVFGLWTAPETGWVPAARAWAPPVARPDAVEVDISSPLNNGTHFPTFPMGVGGPGDGFFHPPRSYWAIKDPVGGGGSTYRVPSGFEWDEATWTDKTWTHSPTGKGAVVGAYQGGHWGSWVFEVDGVDQASKTVSFGRGGFQEARGSKSGGELYVENVLEELDSPGEWFFDADAQMLYYYPNSTSAPPQGDSLVAAQGKYAIRISGTQRQPVVNVTISGLTFAHADATYLDDYYVPSSGDYAVHRGGVVSAEGVRGLAVENCAFRSPGGNAIVVAGFARDVAISGNEIAWAGESGILILGDCLLVDCTNGDQPRGVLVEKNLIREFGIYNQQSAAVFIAKSASVVIDRLVAFNGPRQGTVWNDGAFGGHEIRDSAIYMTVRSTGDCGPIYAWMRTVYLHDGPDGSPRLQPAESVVHNSVILTNWHGVWPIDLDDGSAFVSARGNALAWGGFKNYLGHSKSSTGNVYVYPDAQRAPPPPQGSGADQSVAGFFTEPYCASTAGQQLGQSGWGETWANNTCFIHSSNVYSLGNCYVPDWQQLVPLTANNSFFTDSGTATFSCGLHLGMDLQQWQAIGEDAGSTVATTPSLSAAVEAANRVLQW</sequence>
<dbReference type="InterPro" id="IPR012334">
    <property type="entry name" value="Pectin_lyas_fold"/>
</dbReference>
<proteinExistence type="predicted"/>
<keyword evidence="2" id="KW-1185">Reference proteome</keyword>
<dbReference type="OMA" id="VENCAFR"/>
<evidence type="ECO:0000313" key="1">
    <source>
        <dbReference type="EMBL" id="KAA0148687.1"/>
    </source>
</evidence>
<evidence type="ECO:0008006" key="3">
    <source>
        <dbReference type="Google" id="ProtNLM"/>
    </source>
</evidence>
<comment type="caution">
    <text evidence="1">The sequence shown here is derived from an EMBL/GenBank/DDBJ whole genome shotgun (WGS) entry which is preliminary data.</text>
</comment>
<dbReference type="PANTHER" id="PTHR36453">
    <property type="entry name" value="SECRETED PROTEIN-RELATED"/>
    <property type="match status" value="1"/>
</dbReference>
<dbReference type="PANTHER" id="PTHR36453:SF1">
    <property type="entry name" value="RIGHT HANDED BETA HELIX DOMAIN-CONTAINING PROTEIN"/>
    <property type="match status" value="1"/>
</dbReference>
<name>A0A5A8C7Q9_CAFRO</name>
<protein>
    <recommendedName>
        <fullName evidence="3">Right handed beta helix domain-containing protein</fullName>
    </recommendedName>
</protein>